<dbReference type="Proteomes" id="UP000007148">
    <property type="component" value="Unassembled WGS sequence"/>
</dbReference>
<dbReference type="AlphaFoldDB" id="G4T7R4"/>
<evidence type="ECO:0000256" key="3">
    <source>
        <dbReference type="ARBA" id="ARBA00022525"/>
    </source>
</evidence>
<dbReference type="Pfam" id="PF20147">
    <property type="entry name" value="Crinkler"/>
    <property type="match status" value="1"/>
</dbReference>
<dbReference type="InParanoid" id="G4T7R4"/>
<evidence type="ECO:0000313" key="5">
    <source>
        <dbReference type="EMBL" id="CCA67357.1"/>
    </source>
</evidence>
<keyword evidence="3" id="KW-0964">Secreted</keyword>
<dbReference type="InterPro" id="IPR045379">
    <property type="entry name" value="Crinkler_N"/>
</dbReference>
<dbReference type="EMBL" id="CAFZ01000012">
    <property type="protein sequence ID" value="CCA67357.1"/>
    <property type="molecule type" value="Genomic_DNA"/>
</dbReference>
<dbReference type="HOGENOM" id="CLU_099533_0_0_1"/>
<protein>
    <recommendedName>
        <fullName evidence="4">Crinkler effector protein N-terminal domain-containing protein</fullName>
    </recommendedName>
</protein>
<dbReference type="GO" id="GO:0005576">
    <property type="term" value="C:extracellular region"/>
    <property type="evidence" value="ECO:0007669"/>
    <property type="project" value="UniProtKB-SubCell"/>
</dbReference>
<dbReference type="OrthoDB" id="2882874at2759"/>
<reference evidence="5 6" key="1">
    <citation type="journal article" date="2011" name="PLoS Pathog.">
        <title>Endophytic Life Strategies Decoded by Genome and Transcriptome Analyses of the Mutualistic Root Symbiont Piriformospora indica.</title>
        <authorList>
            <person name="Zuccaro A."/>
            <person name="Lahrmann U."/>
            <person name="Guldener U."/>
            <person name="Langen G."/>
            <person name="Pfiffi S."/>
            <person name="Biedenkopf D."/>
            <person name="Wong P."/>
            <person name="Samans B."/>
            <person name="Grimm C."/>
            <person name="Basiewicz M."/>
            <person name="Murat C."/>
            <person name="Martin F."/>
            <person name="Kogel K.H."/>
        </authorList>
    </citation>
    <scope>NUCLEOTIDE SEQUENCE [LARGE SCALE GENOMIC DNA]</scope>
    <source>
        <strain evidence="5 6">DSM 11827</strain>
    </source>
</reference>
<name>G4T7R4_SERID</name>
<proteinExistence type="predicted"/>
<evidence type="ECO:0000256" key="2">
    <source>
        <dbReference type="ARBA" id="ARBA00004613"/>
    </source>
</evidence>
<gene>
    <name evidence="5" type="ORF">PIIN_11833</name>
</gene>
<evidence type="ECO:0000313" key="6">
    <source>
        <dbReference type="Proteomes" id="UP000007148"/>
    </source>
</evidence>
<comment type="caution">
    <text evidence="5">The sequence shown here is derived from an EMBL/GenBank/DDBJ whole genome shotgun (WGS) entry which is preliminary data.</text>
</comment>
<sequence length="244" mass="27960">MLLPATAPRIPVLITSQGVTQRVTNELEECDGFSTSKKMSERRSNLSLAVAHRGQDGNHQMMANEQEAYRLFFVDKDHPKQIQSVTILKTAFVEDLQHQIQQRRYKDVDPSELALFQVDISDEGDLAQKIEEKKKDLGSPLLPSRRLIRYYPSTPPEDAIHILVRCSELPQEFESVNSQAEDYISLELSNKGTYMNASIVNVHECGITQTEFPPPSLEEFRRSLRRRRIYRTQDAVLSNANVMR</sequence>
<evidence type="ECO:0000259" key="4">
    <source>
        <dbReference type="Pfam" id="PF20147"/>
    </source>
</evidence>
<dbReference type="GO" id="GO:0043657">
    <property type="term" value="C:host cell"/>
    <property type="evidence" value="ECO:0007669"/>
    <property type="project" value="UniProtKB-SubCell"/>
</dbReference>
<evidence type="ECO:0000256" key="1">
    <source>
        <dbReference type="ARBA" id="ARBA00004340"/>
    </source>
</evidence>
<accession>G4T7R4</accession>
<comment type="subcellular location">
    <subcellularLocation>
        <location evidence="1">Host cell</location>
    </subcellularLocation>
    <subcellularLocation>
        <location evidence="2">Secreted</location>
    </subcellularLocation>
</comment>
<keyword evidence="6" id="KW-1185">Reference proteome</keyword>
<organism evidence="5 6">
    <name type="scientific">Serendipita indica (strain DSM 11827)</name>
    <name type="common">Root endophyte fungus</name>
    <name type="synonym">Piriformospora indica</name>
    <dbReference type="NCBI Taxonomy" id="1109443"/>
    <lineage>
        <taxon>Eukaryota</taxon>
        <taxon>Fungi</taxon>
        <taxon>Dikarya</taxon>
        <taxon>Basidiomycota</taxon>
        <taxon>Agaricomycotina</taxon>
        <taxon>Agaricomycetes</taxon>
        <taxon>Sebacinales</taxon>
        <taxon>Serendipitaceae</taxon>
        <taxon>Serendipita</taxon>
    </lineage>
</organism>
<feature type="domain" description="Crinkler effector protein N-terminal" evidence="4">
    <location>
        <begin position="74"/>
        <end position="165"/>
    </location>
</feature>